<dbReference type="Gene3D" id="3.60.15.10">
    <property type="entry name" value="Ribonuclease Z/Hydroxyacylglutathione hydrolase-like"/>
    <property type="match status" value="2"/>
</dbReference>
<name>D3QA61_STANL</name>
<sequence length="255" mass="26548">MTGITGLDTGSPPWVSLFRAPNPGPMTLDGTNTWLIAANAGHDALVVDPGPAIEEHLAAVAASGPIRGVLLTHHHPDHAEGLERFRELTGAGVVNPGPGQRLVHGDLTITTIATPGHTADSVSFHVGGASPAVFTGDTILGHGSTAVLWPDGNLGHYLDSLKRLRGLGPIPVLPGHGPVRRDAAAAATEYETHRQARLDQVRAALAAGAASPREVVEVVYADVDKSLWPAAEATVRAQLAYLEERDAEHIRPGGS</sequence>
<evidence type="ECO:0000313" key="3">
    <source>
        <dbReference type="Proteomes" id="UP000000844"/>
    </source>
</evidence>
<dbReference type="InterPro" id="IPR050662">
    <property type="entry name" value="Sec-metab_biosynth-thioest"/>
</dbReference>
<dbReference type="EMBL" id="CP001778">
    <property type="protein sequence ID" value="ADD40773.1"/>
    <property type="molecule type" value="Genomic_DNA"/>
</dbReference>
<dbReference type="Gene3D" id="1.10.10.10">
    <property type="entry name" value="Winged helix-like DNA-binding domain superfamily/Winged helix DNA-binding domain"/>
    <property type="match status" value="1"/>
</dbReference>
<keyword evidence="3" id="KW-1185">Reference proteome</keyword>
<dbReference type="Pfam" id="PF00753">
    <property type="entry name" value="Lactamase_B"/>
    <property type="match status" value="2"/>
</dbReference>
<dbReference type="HOGENOM" id="CLU_048478_2_0_11"/>
<dbReference type="InterPro" id="IPR036388">
    <property type="entry name" value="WH-like_DNA-bd_sf"/>
</dbReference>
<organism evidence="2 3">
    <name type="scientific">Stackebrandtia nassauensis (strain DSM 44728 / CIP 108903 / NRRL B-16338 / NBRC 102104 / LLR-40K-21)</name>
    <dbReference type="NCBI Taxonomy" id="446470"/>
    <lineage>
        <taxon>Bacteria</taxon>
        <taxon>Bacillati</taxon>
        <taxon>Actinomycetota</taxon>
        <taxon>Actinomycetes</taxon>
        <taxon>Glycomycetales</taxon>
        <taxon>Glycomycetaceae</taxon>
        <taxon>Stackebrandtia</taxon>
    </lineage>
</organism>
<dbReference type="InterPro" id="IPR041516">
    <property type="entry name" value="LACTB2_WH"/>
</dbReference>
<dbReference type="InterPro" id="IPR001279">
    <property type="entry name" value="Metallo-B-lactamas"/>
</dbReference>
<dbReference type="eggNOG" id="COG0491">
    <property type="taxonomic scope" value="Bacteria"/>
</dbReference>
<dbReference type="Pfam" id="PF17778">
    <property type="entry name" value="WHD_BLACT"/>
    <property type="match status" value="1"/>
</dbReference>
<dbReference type="AlphaFoldDB" id="D3QA61"/>
<dbReference type="Proteomes" id="UP000000844">
    <property type="component" value="Chromosome"/>
</dbReference>
<evidence type="ECO:0000259" key="1">
    <source>
        <dbReference type="SMART" id="SM00849"/>
    </source>
</evidence>
<reference evidence="2 3" key="1">
    <citation type="journal article" date="2009" name="Stand. Genomic Sci.">
        <title>Complete genome sequence of Stackebrandtia nassauensis type strain (LLR-40K-21).</title>
        <authorList>
            <person name="Munk C."/>
            <person name="Lapidus A."/>
            <person name="Copeland A."/>
            <person name="Jando M."/>
            <person name="Mayilraj S."/>
            <person name="Glavina Del Rio T."/>
            <person name="Nolan M."/>
            <person name="Chen F."/>
            <person name="Lucas S."/>
            <person name="Tice H."/>
            <person name="Cheng J.F."/>
            <person name="Han C."/>
            <person name="Detter J.C."/>
            <person name="Bruce D."/>
            <person name="Goodwin L."/>
            <person name="Chain P."/>
            <person name="Pitluck S."/>
            <person name="Goker M."/>
            <person name="Ovchinikova G."/>
            <person name="Pati A."/>
            <person name="Ivanova N."/>
            <person name="Mavromatis K."/>
            <person name="Chen A."/>
            <person name="Palaniappan K."/>
            <person name="Land M."/>
            <person name="Hauser L."/>
            <person name="Chang Y.J."/>
            <person name="Jeffries C.D."/>
            <person name="Bristow J."/>
            <person name="Eisen J.A."/>
            <person name="Markowitz V."/>
            <person name="Hugenholtz P."/>
            <person name="Kyrpides N.C."/>
            <person name="Klenk H.P."/>
        </authorList>
    </citation>
    <scope>NUCLEOTIDE SEQUENCE [LARGE SCALE GENOMIC DNA]</scope>
    <source>
        <strain evidence="3">DSM 44728 / CIP 108903 / NRRL B-16338 / NBRC 102104 / LLR-40K-21</strain>
    </source>
</reference>
<feature type="domain" description="Metallo-beta-lactamase" evidence="1">
    <location>
        <begin position="30"/>
        <end position="176"/>
    </location>
</feature>
<accession>D3QA61</accession>
<dbReference type="PANTHER" id="PTHR23131:SF0">
    <property type="entry name" value="ENDORIBONUCLEASE LACTB2"/>
    <property type="match status" value="1"/>
</dbReference>
<evidence type="ECO:0000313" key="2">
    <source>
        <dbReference type="EMBL" id="ADD40773.1"/>
    </source>
</evidence>
<proteinExistence type="predicted"/>
<dbReference type="SMART" id="SM00849">
    <property type="entry name" value="Lactamase_B"/>
    <property type="match status" value="1"/>
</dbReference>
<dbReference type="RefSeq" id="WP_013016344.1">
    <property type="nucleotide sequence ID" value="NC_013947.1"/>
</dbReference>
<dbReference type="STRING" id="446470.Snas_1063"/>
<protein>
    <submittedName>
        <fullName evidence="2">Beta-lactamase domain protein</fullName>
    </submittedName>
</protein>
<dbReference type="CDD" id="cd16278">
    <property type="entry name" value="metallo-hydrolase-like_MBL-fold"/>
    <property type="match status" value="1"/>
</dbReference>
<gene>
    <name evidence="2" type="ordered locus">Snas_1063</name>
</gene>
<dbReference type="InterPro" id="IPR036866">
    <property type="entry name" value="RibonucZ/Hydroxyglut_hydro"/>
</dbReference>
<dbReference type="KEGG" id="sna:Snas_1063"/>
<dbReference type="PANTHER" id="PTHR23131">
    <property type="entry name" value="ENDORIBONUCLEASE LACTB2"/>
    <property type="match status" value="1"/>
</dbReference>
<dbReference type="SUPFAM" id="SSF56281">
    <property type="entry name" value="Metallo-hydrolase/oxidoreductase"/>
    <property type="match status" value="1"/>
</dbReference>